<evidence type="ECO:0000259" key="1">
    <source>
        <dbReference type="PROSITE" id="PS51500"/>
    </source>
</evidence>
<proteinExistence type="predicted"/>
<protein>
    <recommendedName>
        <fullName evidence="1">Sin domain-containing protein</fullName>
    </recommendedName>
</protein>
<reference evidence="3" key="1">
    <citation type="journal article" date="2019" name="Int. J. Syst. Evol. Microbiol.">
        <title>The Global Catalogue of Microorganisms (GCM) 10K type strain sequencing project: providing services to taxonomists for standard genome sequencing and annotation.</title>
        <authorList>
            <consortium name="The Broad Institute Genomics Platform"/>
            <consortium name="The Broad Institute Genome Sequencing Center for Infectious Disease"/>
            <person name="Wu L."/>
            <person name="Ma J."/>
        </authorList>
    </citation>
    <scope>NUCLEOTIDE SEQUENCE [LARGE SCALE GENOMIC DNA]</scope>
    <source>
        <strain evidence="3">CECT 7184</strain>
    </source>
</reference>
<dbReference type="SUPFAM" id="SSF47406">
    <property type="entry name" value="SinR repressor dimerisation domain-like"/>
    <property type="match status" value="1"/>
</dbReference>
<comment type="caution">
    <text evidence="2">The sequence shown here is derived from an EMBL/GenBank/DDBJ whole genome shotgun (WGS) entry which is preliminary data.</text>
</comment>
<gene>
    <name evidence="2" type="ORF">ACFPU1_10260</name>
</gene>
<evidence type="ECO:0000313" key="2">
    <source>
        <dbReference type="EMBL" id="MFC5713168.1"/>
    </source>
</evidence>
<dbReference type="InterPro" id="IPR036281">
    <property type="entry name" value="SinR/SinI_dimer_dom_sf"/>
</dbReference>
<sequence length="51" mass="6181">MSKNHLENQTPDRREWLELLVKARDKGYTVEEVRKFLHLHSSQVDEKKVMM</sequence>
<keyword evidence="3" id="KW-1185">Reference proteome</keyword>
<name>A0ABW0YPW2_9BACI</name>
<evidence type="ECO:0000313" key="3">
    <source>
        <dbReference type="Proteomes" id="UP001596142"/>
    </source>
</evidence>
<dbReference type="PROSITE" id="PS51500">
    <property type="entry name" value="SIN"/>
    <property type="match status" value="1"/>
</dbReference>
<dbReference type="RefSeq" id="WP_385940711.1">
    <property type="nucleotide sequence ID" value="NZ_JBHSOZ010000004.1"/>
</dbReference>
<feature type="domain" description="Sin" evidence="1">
    <location>
        <begin position="3"/>
        <end position="41"/>
    </location>
</feature>
<dbReference type="Proteomes" id="UP001596142">
    <property type="component" value="Unassembled WGS sequence"/>
</dbReference>
<dbReference type="InterPro" id="IPR010981">
    <property type="entry name" value="SinR/SinI_dimer_dom"/>
</dbReference>
<dbReference type="EMBL" id="JBHSOZ010000004">
    <property type="protein sequence ID" value="MFC5713168.1"/>
    <property type="molecule type" value="Genomic_DNA"/>
</dbReference>
<organism evidence="2 3">
    <name type="scientific">Thalassorhabdus alkalitolerans</name>
    <dbReference type="NCBI Taxonomy" id="2282697"/>
    <lineage>
        <taxon>Bacteria</taxon>
        <taxon>Bacillati</taxon>
        <taxon>Bacillota</taxon>
        <taxon>Bacilli</taxon>
        <taxon>Bacillales</taxon>
        <taxon>Bacillaceae</taxon>
        <taxon>Thalassorhabdus</taxon>
    </lineage>
</organism>
<accession>A0ABW0YPW2</accession>